<dbReference type="Pfam" id="PF04608">
    <property type="entry name" value="PgpA"/>
    <property type="match status" value="1"/>
</dbReference>
<dbReference type="CDD" id="cd06971">
    <property type="entry name" value="PgpA"/>
    <property type="match status" value="1"/>
</dbReference>
<keyword evidence="4" id="KW-1185">Reference proteome</keyword>
<comment type="catalytic activity">
    <reaction evidence="1">
        <text>a 1,2-diacyl-sn-glycero-3-phospho-(1'-sn-glycero-3'-phosphate) + H2O = a 1,2-diacyl-sn-glycero-3-phospho-(1'-sn-glycerol) + phosphate</text>
        <dbReference type="Rhea" id="RHEA:33751"/>
        <dbReference type="ChEBI" id="CHEBI:15377"/>
        <dbReference type="ChEBI" id="CHEBI:43474"/>
        <dbReference type="ChEBI" id="CHEBI:60110"/>
        <dbReference type="ChEBI" id="CHEBI:64716"/>
        <dbReference type="EC" id="3.1.3.27"/>
    </reaction>
</comment>
<comment type="function">
    <text evidence="1">Lipid phosphatase which dephosphorylates phosphatidylglycerophosphate (PGP) to phosphatidylglycerol (PG).</text>
</comment>
<keyword evidence="1" id="KW-0479">Metal-binding</keyword>
<evidence type="ECO:0000259" key="2">
    <source>
        <dbReference type="Pfam" id="PF04608"/>
    </source>
</evidence>
<keyword evidence="1" id="KW-0997">Cell inner membrane</keyword>
<sequence>MKQPLPRLPRALDLLAYGFGSGRSPKAPGTVGSALAVVWFAAFASFPLPVYLIWVAIAAVAGVAICGEAAKHMGVHDHPGIVWDEFVGQWIALIPVVPLLNWDTHHVIAVLLGFGLFRLFDIWKPWPVSWADGHVHGGLGIMLDDIIAGAMAAIVLYFILPYLPAAEAGWFGIVQ</sequence>
<evidence type="ECO:0000313" key="4">
    <source>
        <dbReference type="Proteomes" id="UP001597044"/>
    </source>
</evidence>
<keyword evidence="1" id="KW-0812">Transmembrane</keyword>
<keyword evidence="1" id="KW-1208">Phospholipid metabolism</keyword>
<comment type="cofactor">
    <cofactor evidence="1">
        <name>Mg(2+)</name>
        <dbReference type="ChEBI" id="CHEBI:18420"/>
    </cofactor>
</comment>
<keyword evidence="1" id="KW-0472">Membrane</keyword>
<dbReference type="SUPFAM" id="SSF101307">
    <property type="entry name" value="YutG-like"/>
    <property type="match status" value="1"/>
</dbReference>
<organism evidence="3 4">
    <name type="scientific">Paraperlucidibaca wandonensis</name>
    <dbReference type="NCBI Taxonomy" id="1268273"/>
    <lineage>
        <taxon>Bacteria</taxon>
        <taxon>Pseudomonadati</taxon>
        <taxon>Pseudomonadota</taxon>
        <taxon>Gammaproteobacteria</taxon>
        <taxon>Moraxellales</taxon>
        <taxon>Moraxellaceae</taxon>
        <taxon>Paraperlucidibaca</taxon>
    </lineage>
</organism>
<dbReference type="Proteomes" id="UP001597044">
    <property type="component" value="Unassembled WGS sequence"/>
</dbReference>
<keyword evidence="1" id="KW-0442">Lipid degradation</keyword>
<keyword evidence="1" id="KW-0378">Hydrolase</keyword>
<protein>
    <recommendedName>
        <fullName evidence="1">Phosphatidylglycerophosphatase A</fullName>
        <ecNumber evidence="1">3.1.3.27</ecNumber>
    </recommendedName>
    <alternativeName>
        <fullName evidence="1">Phosphatidylglycerolphosphate phosphatase A</fullName>
    </alternativeName>
</protein>
<dbReference type="PANTHER" id="PTHR36305:SF1">
    <property type="entry name" value="PHOSPHATIDYLGLYCEROPHOSPHATASE A"/>
    <property type="match status" value="1"/>
</dbReference>
<keyword evidence="1" id="KW-0443">Lipid metabolism</keyword>
<dbReference type="EMBL" id="JBHTIT010000001">
    <property type="protein sequence ID" value="MFD0950447.1"/>
    <property type="molecule type" value="Genomic_DNA"/>
</dbReference>
<keyword evidence="1" id="KW-0595">Phospholipid degradation</keyword>
<name>A0ABW3HHC0_9GAMM</name>
<dbReference type="InterPro" id="IPR007686">
    <property type="entry name" value="YutG/PgpA"/>
</dbReference>
<comment type="subcellular location">
    <subcellularLocation>
        <location evidence="1">Cell inner membrane</location>
        <topology evidence="1">Multi-pass membrane protein</topology>
    </subcellularLocation>
</comment>
<dbReference type="InterPro" id="IPR026037">
    <property type="entry name" value="PgpA"/>
</dbReference>
<comment type="caution">
    <text evidence="3">The sequence shown here is derived from an EMBL/GenBank/DDBJ whole genome shotgun (WGS) entry which is preliminary data.</text>
</comment>
<dbReference type="InterPro" id="IPR036681">
    <property type="entry name" value="PgpA-like_sf"/>
</dbReference>
<reference evidence="4" key="1">
    <citation type="journal article" date="2019" name="Int. J. Syst. Evol. Microbiol.">
        <title>The Global Catalogue of Microorganisms (GCM) 10K type strain sequencing project: providing services to taxonomists for standard genome sequencing and annotation.</title>
        <authorList>
            <consortium name="The Broad Institute Genomics Platform"/>
            <consortium name="The Broad Institute Genome Sequencing Center for Infectious Disease"/>
            <person name="Wu L."/>
            <person name="Ma J."/>
        </authorList>
    </citation>
    <scope>NUCLEOTIDE SEQUENCE [LARGE SCALE GENOMIC DNA]</scope>
    <source>
        <strain evidence="4">CCUG 63419</strain>
    </source>
</reference>
<evidence type="ECO:0000256" key="1">
    <source>
        <dbReference type="PIRNR" id="PIRNR006162"/>
    </source>
</evidence>
<dbReference type="EC" id="3.1.3.27" evidence="1"/>
<keyword evidence="1" id="KW-0460">Magnesium</keyword>
<evidence type="ECO:0000313" key="3">
    <source>
        <dbReference type="EMBL" id="MFD0950447.1"/>
    </source>
</evidence>
<gene>
    <name evidence="3" type="ORF">ACFQ0F_08615</name>
</gene>
<feature type="domain" description="YutG/PgpA" evidence="2">
    <location>
        <begin position="15"/>
        <end position="159"/>
    </location>
</feature>
<dbReference type="PANTHER" id="PTHR36305">
    <property type="entry name" value="PHOSPHATIDYLGLYCEROPHOSPHATASE A"/>
    <property type="match status" value="1"/>
</dbReference>
<dbReference type="RefSeq" id="WP_340676093.1">
    <property type="nucleotide sequence ID" value="NZ_JBHTIT010000001.1"/>
</dbReference>
<proteinExistence type="predicted"/>
<comment type="pathway">
    <text evidence="1">Phospholipid metabolism; phosphatidylglycerol biosynthesis; phosphatidylglycerol from CDP-diacylglycerol: step 2/2.</text>
</comment>
<accession>A0ABW3HHC0</accession>
<keyword evidence="1" id="KW-1003">Cell membrane</keyword>
<dbReference type="PIRSF" id="PIRSF006162">
    <property type="entry name" value="PgpA"/>
    <property type="match status" value="1"/>
</dbReference>